<gene>
    <name evidence="2" type="ORF">M0813_05095</name>
</gene>
<feature type="chain" id="PRO_5047520558" evidence="1">
    <location>
        <begin position="21"/>
        <end position="707"/>
    </location>
</feature>
<protein>
    <submittedName>
        <fullName evidence="2">Uncharacterized protein</fullName>
    </submittedName>
</protein>
<reference evidence="2" key="1">
    <citation type="submission" date="2022-08" db="EMBL/GenBank/DDBJ databases">
        <title>Novel sulfate-reducing endosymbionts in the free-living metamonad Anaeramoeba.</title>
        <authorList>
            <person name="Jerlstrom-Hultqvist J."/>
            <person name="Cepicka I."/>
            <person name="Gallot-Lavallee L."/>
            <person name="Salas-Leiva D."/>
            <person name="Curtis B.A."/>
            <person name="Zahonova K."/>
            <person name="Pipaliya S."/>
            <person name="Dacks J."/>
            <person name="Roger A.J."/>
        </authorList>
    </citation>
    <scope>NUCLEOTIDE SEQUENCE</scope>
    <source>
        <strain evidence="2">Schooner1</strain>
    </source>
</reference>
<proteinExistence type="predicted"/>
<keyword evidence="1" id="KW-0732">Signal</keyword>
<dbReference type="EMBL" id="JAOAOG010000294">
    <property type="protein sequence ID" value="KAJ6232177.1"/>
    <property type="molecule type" value="Genomic_DNA"/>
</dbReference>
<organism evidence="2 3">
    <name type="scientific">Anaeramoeba flamelloides</name>
    <dbReference type="NCBI Taxonomy" id="1746091"/>
    <lineage>
        <taxon>Eukaryota</taxon>
        <taxon>Metamonada</taxon>
        <taxon>Anaeramoebidae</taxon>
        <taxon>Anaeramoeba</taxon>
    </lineage>
</organism>
<evidence type="ECO:0000256" key="1">
    <source>
        <dbReference type="SAM" id="SignalP"/>
    </source>
</evidence>
<evidence type="ECO:0000313" key="2">
    <source>
        <dbReference type="EMBL" id="KAJ6232177.1"/>
    </source>
</evidence>
<sequence length="707" mass="80917">MKLFANILFCLLLNSLFVFSHNSGYGNIGPEIHSWNDHREWPSLFQKMTIFDDSFDRWIKLDINFAEPTLAKTIPGCKNSGNEGCLVLTHNNPVENVDYSTPKDLWAFLSSEPVLQQLQYADYTTYIDFCVKHPEPPCDGFKLKNDNTTLDWFDLYSDLVQEGTQIISSLNLNVNFVMDGDVTPGGSISVNNTKSRKCLSNKFQPYPSTFSFSKDPEKALTSNDPTYGFNRFQVLNIWADEVFPTLFFDILRDNNYGKFLNGSYPFLVWEPSWQKDFLTINEHYLKGKPHSAGIRYAINIDPIMFEVYNANYTGRALNYEIAPQHKNSLILDLTIDDSVEETKLLIVSKNSENNVEFNFLLSNNILNGFQEKKTLYTLKNYYQYSSISQKVLNNEQSLIFFVQSNGQYNLFLFNQNANTMELVVSGLFPNLNIEYMKSCNAEFVVNANQEQQFIIQTYAINSIIYVQLLKYELDLDRKMFNLLTFGNEIQIIDNQLNNKHIDSLDISSFIESQTLNYFLLAATSEQKIYSFLSQAPVQNANSQDDIVKTNKLKTIYNEMSLIAYGTDASSSIFNDENDQLTIFYTHSNGTCWNNELANKDQYILVCDQKPTSSPFIMNYAIGTFQNFKNSMQNNELLNPCNKKIVVGTFSLGLQPENIVIKKNSKFYSLITHNGLKKTDVDSTSCGSPSFFDGILLDGFPLPQVIYQ</sequence>
<dbReference type="Proteomes" id="UP001150062">
    <property type="component" value="Unassembled WGS sequence"/>
</dbReference>
<feature type="signal peptide" evidence="1">
    <location>
        <begin position="1"/>
        <end position="20"/>
    </location>
</feature>
<evidence type="ECO:0000313" key="3">
    <source>
        <dbReference type="Proteomes" id="UP001150062"/>
    </source>
</evidence>
<keyword evidence="3" id="KW-1185">Reference proteome</keyword>
<comment type="caution">
    <text evidence="2">The sequence shown here is derived from an EMBL/GenBank/DDBJ whole genome shotgun (WGS) entry which is preliminary data.</text>
</comment>
<name>A0ABQ8XHQ9_9EUKA</name>
<accession>A0ABQ8XHQ9</accession>